<feature type="region of interest" description="Disordered" evidence="2">
    <location>
        <begin position="97"/>
        <end position="133"/>
    </location>
</feature>
<feature type="coiled-coil region" evidence="1">
    <location>
        <begin position="188"/>
        <end position="222"/>
    </location>
</feature>
<dbReference type="Proteomes" id="UP000191144">
    <property type="component" value="Chromosome B"/>
</dbReference>
<keyword evidence="4" id="KW-1185">Reference proteome</keyword>
<dbReference type="AlphaFoldDB" id="A0A1G4ISJ5"/>
<evidence type="ECO:0000313" key="3">
    <source>
        <dbReference type="EMBL" id="SCU79882.1"/>
    </source>
</evidence>
<name>A0A1G4ISJ5_9SACH</name>
<evidence type="ECO:0000313" key="4">
    <source>
        <dbReference type="Proteomes" id="UP000191144"/>
    </source>
</evidence>
<keyword evidence="1" id="KW-0175">Coiled coil</keyword>
<feature type="region of interest" description="Disordered" evidence="2">
    <location>
        <begin position="1"/>
        <end position="24"/>
    </location>
</feature>
<feature type="region of interest" description="Disordered" evidence="2">
    <location>
        <begin position="35"/>
        <end position="54"/>
    </location>
</feature>
<organism evidence="3 4">
    <name type="scientific">Lachancea meyersii CBS 8951</name>
    <dbReference type="NCBI Taxonomy" id="1266667"/>
    <lineage>
        <taxon>Eukaryota</taxon>
        <taxon>Fungi</taxon>
        <taxon>Dikarya</taxon>
        <taxon>Ascomycota</taxon>
        <taxon>Saccharomycotina</taxon>
        <taxon>Saccharomycetes</taxon>
        <taxon>Saccharomycetales</taxon>
        <taxon>Saccharomycetaceae</taxon>
        <taxon>Lachancea</taxon>
    </lineage>
</organism>
<feature type="compositionally biased region" description="Polar residues" evidence="2">
    <location>
        <begin position="9"/>
        <end position="23"/>
    </location>
</feature>
<feature type="coiled-coil region" evidence="1">
    <location>
        <begin position="467"/>
        <end position="501"/>
    </location>
</feature>
<feature type="coiled-coil region" evidence="1">
    <location>
        <begin position="527"/>
        <end position="561"/>
    </location>
</feature>
<evidence type="ECO:0000256" key="2">
    <source>
        <dbReference type="SAM" id="MobiDB-lite"/>
    </source>
</evidence>
<feature type="compositionally biased region" description="Low complexity" evidence="2">
    <location>
        <begin position="117"/>
        <end position="130"/>
    </location>
</feature>
<sequence>METEDSEASNDSLERNSVVSSPSKVLDMLSQENLSYVESRPQEPEQLPFGGDIPRLSVSMTPWRKLAVSSRNAASFENSYLDSNCGSEPLQALPTFEASPLNSRPHTRNSLFSEDGTSSAATATASASSSNEIEQLQRQLTTCKLKLRILTELLKELNYTHDVCGEDGGPRSQVYEKLIQKLPAHDKVGEISKELNELRQNLDIKNKELIELKQELVSSKDEYHTVLNDVNSYLEHSDVIAGNIDELLAMFSASSTLSAEELDALEKARSISNNFVDVKMSALTSTVRRFLDMFAAQQSWDSRDTSSSSVLDDSHVSSQNLDSRLEGAIENMHEEYHEFLISLQDKMKHCAETEKTLEEKLEKQRALIAQFASHYRNQDACNAADRNSELHENGNEREPISYALNLKSSFPIDAGAFDLKNSKVKEHGDRPSADNGMNGIAAESSRVAVDNDFTLQSLDDNKWLAEKTNLTEQLSDARSEVQQLTKQVKELKSEISVLQSDSEHAVADLEKTLKRAVRKSGLYMSENRDMHSRISAMEHELENLTNHNKQLQKNTSGMKRDYSLLVNEYQKLRNHLLLHLNKVFDVFDKILQKHSINQAKSKLKVLEELNTTETYRASHAKLESLYVFIETAINSVVEEHAKMLLKEKERRASRLPSQKEDTATSSSLRIELLERKWIAERERRKLDAAAAEYRISHLEEENRNLRQRLRQSYQSGE</sequence>
<feature type="compositionally biased region" description="Polar residues" evidence="2">
    <location>
        <begin position="100"/>
        <end position="116"/>
    </location>
</feature>
<dbReference type="OrthoDB" id="4052563at2759"/>
<dbReference type="EMBL" id="LT598478">
    <property type="protein sequence ID" value="SCU79882.1"/>
    <property type="molecule type" value="Genomic_DNA"/>
</dbReference>
<feature type="coiled-coil region" evidence="1">
    <location>
        <begin position="688"/>
        <end position="715"/>
    </location>
</feature>
<proteinExistence type="predicted"/>
<gene>
    <name evidence="3" type="ORF">LAME_0B00782G</name>
</gene>
<protein>
    <submittedName>
        <fullName evidence="3">LAME_0B00782g1_1</fullName>
    </submittedName>
</protein>
<reference evidence="4" key="1">
    <citation type="submission" date="2016-03" db="EMBL/GenBank/DDBJ databases">
        <authorList>
            <person name="Devillers Hugo."/>
        </authorList>
    </citation>
    <scope>NUCLEOTIDE SEQUENCE [LARGE SCALE GENOMIC DNA]</scope>
</reference>
<evidence type="ECO:0000256" key="1">
    <source>
        <dbReference type="SAM" id="Coils"/>
    </source>
</evidence>
<accession>A0A1G4ISJ5</accession>